<dbReference type="Proteomes" id="UP001287286">
    <property type="component" value="Unassembled WGS sequence"/>
</dbReference>
<dbReference type="SUPFAM" id="SSF53335">
    <property type="entry name" value="S-adenosyl-L-methionine-dependent methyltransferases"/>
    <property type="match status" value="1"/>
</dbReference>
<sequence>MAQNIYDRQDFFDAYDKYIDRSSKDVDTDPAWNRLAPLVPPVAGLDVLDLGCGSGWFCRWAAAHGARSVLGVDVSEKMLAKARGLSAATTTTEEHARIEYRRADLDELTLPESDTARYGLVFSSLALHYLADLPRVVALAHRVLAPGGFFVFNVEHPIYTAPRNPRVVRAAPVADENSQGASDDAQGELCWPLTSYGDDGERVVDWLAKGLRKYHRSVTGYMDVLLAQGFLVRAFKEFFPTEEELASGRADEVEKLRPLFLMMSLQKQN</sequence>
<dbReference type="GO" id="GO:0032259">
    <property type="term" value="P:methylation"/>
    <property type="evidence" value="ECO:0007669"/>
    <property type="project" value="UniProtKB-KW"/>
</dbReference>
<proteinExistence type="predicted"/>
<evidence type="ECO:0000313" key="7">
    <source>
        <dbReference type="Proteomes" id="UP000245956"/>
    </source>
</evidence>
<reference evidence="3 6" key="3">
    <citation type="submission" date="2016-01" db="EMBL/GenBank/DDBJ databases">
        <title>Biosynthesis of antibiotic leucinostatins and their inhibition on Phytophthora in bio-control Purpureocillium lilacinum.</title>
        <authorList>
            <person name="Wang G."/>
            <person name="Liu Z."/>
            <person name="Lin R."/>
            <person name="Li E."/>
            <person name="Mao Z."/>
            <person name="Ling J."/>
            <person name="Yin W."/>
            <person name="Xie B."/>
        </authorList>
    </citation>
    <scope>NUCLEOTIDE SEQUENCE [LARGE SCALE GENOMIC DNA]</scope>
    <source>
        <strain evidence="3">PLBJ-1</strain>
        <strain evidence="4">PLFJ-1</strain>
    </source>
</reference>
<evidence type="ECO:0000313" key="5">
    <source>
        <dbReference type="EMBL" id="PWI68228.1"/>
    </source>
</evidence>
<dbReference type="Proteomes" id="UP000078340">
    <property type="component" value="Unassembled WGS sequence"/>
</dbReference>
<evidence type="ECO:0000313" key="6">
    <source>
        <dbReference type="Proteomes" id="UP000078240"/>
    </source>
</evidence>
<dbReference type="GeneID" id="28888280"/>
<dbReference type="PANTHER" id="PTHR43464:SF23">
    <property type="entry name" value="JUVENILE HORMONE ACID O-METHYLTRANSFERASE"/>
    <property type="match status" value="1"/>
</dbReference>
<keyword evidence="8" id="KW-1185">Reference proteome</keyword>
<gene>
    <name evidence="5" type="ORF">PCL_01997</name>
    <name evidence="2" type="ORF">Purlil1_10724</name>
    <name evidence="3" type="ORF">VFPBJ_11037</name>
    <name evidence="4" type="ORF">VFPFJ_06156</name>
</gene>
<dbReference type="InterPro" id="IPR029063">
    <property type="entry name" value="SAM-dependent_MTases_sf"/>
</dbReference>
<reference evidence="2 8" key="5">
    <citation type="journal article" date="2024" name="Microbiol. Resour. Announc.">
        <title>Genome annotations for the ascomycete fungi Trichoderma harzianum, Trichoderma aggressivum, and Purpureocillium lilacinum.</title>
        <authorList>
            <person name="Beijen E.P.W."/>
            <person name="Ohm R.A."/>
        </authorList>
    </citation>
    <scope>NUCLEOTIDE SEQUENCE [LARGE SCALE GENOMIC DNA]</scope>
    <source>
        <strain evidence="2 8">CBS 150709</strain>
    </source>
</reference>
<dbReference type="Pfam" id="PF08241">
    <property type="entry name" value="Methyltransf_11"/>
    <property type="match status" value="1"/>
</dbReference>
<dbReference type="GO" id="GO:0010420">
    <property type="term" value="F:polyprenyldihydroxybenzoate methyltransferase activity"/>
    <property type="evidence" value="ECO:0007669"/>
    <property type="project" value="TreeGrafter"/>
</dbReference>
<name>A0A179FPB6_PURLI</name>
<evidence type="ECO:0000313" key="2">
    <source>
        <dbReference type="EMBL" id="KAK4083313.1"/>
    </source>
</evidence>
<dbReference type="InterPro" id="IPR013216">
    <property type="entry name" value="Methyltransf_11"/>
</dbReference>
<dbReference type="Gene3D" id="3.40.50.150">
    <property type="entry name" value="Vaccinia Virus protein VP39"/>
    <property type="match status" value="1"/>
</dbReference>
<dbReference type="EMBL" id="LCWV01000015">
    <property type="protein sequence ID" value="PWI68228.1"/>
    <property type="molecule type" value="Genomic_DNA"/>
</dbReference>
<reference evidence="2" key="4">
    <citation type="submission" date="2023-11" db="EMBL/GenBank/DDBJ databases">
        <authorList>
            <person name="Beijen E."/>
            <person name="Ohm R.A."/>
        </authorList>
    </citation>
    <scope>NUCLEOTIDE SEQUENCE</scope>
    <source>
        <strain evidence="2">CBS 150709</strain>
    </source>
</reference>
<feature type="domain" description="Methyltransferase type 11" evidence="1">
    <location>
        <begin position="48"/>
        <end position="152"/>
    </location>
</feature>
<reference evidence="5" key="1">
    <citation type="submission" date="2015-05" db="EMBL/GenBank/DDBJ databases">
        <authorList>
            <person name="Wang D.B."/>
            <person name="Wang M."/>
        </authorList>
    </citation>
    <scope>NUCLEOTIDE SEQUENCE</scope>
    <source>
        <strain evidence="5">36-1</strain>
    </source>
</reference>
<dbReference type="EMBL" id="LSBH01000012">
    <property type="protein sequence ID" value="OAQ67442.1"/>
    <property type="molecule type" value="Genomic_DNA"/>
</dbReference>
<dbReference type="STRING" id="33203.A0A179FPB6"/>
<dbReference type="AlphaFoldDB" id="A0A179FPB6"/>
<evidence type="ECO:0000313" key="4">
    <source>
        <dbReference type="EMBL" id="OAQ89742.1"/>
    </source>
</evidence>
<dbReference type="Proteomes" id="UP000245956">
    <property type="component" value="Unassembled WGS sequence"/>
</dbReference>
<organism evidence="3 6">
    <name type="scientific">Purpureocillium lilacinum</name>
    <name type="common">Paecilomyces lilacinus</name>
    <dbReference type="NCBI Taxonomy" id="33203"/>
    <lineage>
        <taxon>Eukaryota</taxon>
        <taxon>Fungi</taxon>
        <taxon>Dikarya</taxon>
        <taxon>Ascomycota</taxon>
        <taxon>Pezizomycotina</taxon>
        <taxon>Sordariomycetes</taxon>
        <taxon>Hypocreomycetidae</taxon>
        <taxon>Hypocreales</taxon>
        <taxon>Ophiocordycipitaceae</taxon>
        <taxon>Purpureocillium</taxon>
    </lineage>
</organism>
<reference evidence="5 7" key="2">
    <citation type="journal article" date="2016" name="Front. Microbiol.">
        <title>Genome and transcriptome sequences reveal the specific parasitism of the nematophagous Purpureocillium lilacinum 36-1.</title>
        <authorList>
            <person name="Xie J."/>
            <person name="Li S."/>
            <person name="Mo C."/>
            <person name="Xiao X."/>
            <person name="Peng D."/>
            <person name="Wang G."/>
            <person name="Xiao Y."/>
        </authorList>
    </citation>
    <scope>NUCLEOTIDE SEQUENCE [LARGE SCALE GENOMIC DNA]</scope>
    <source>
        <strain evidence="5 7">36-1</strain>
    </source>
</reference>
<dbReference type="OMA" id="RPLHAMT"/>
<evidence type="ECO:0000313" key="3">
    <source>
        <dbReference type="EMBL" id="OAQ67442.1"/>
    </source>
</evidence>
<protein>
    <submittedName>
        <fullName evidence="3">Methyltransferase type 11</fullName>
    </submittedName>
</protein>
<dbReference type="CDD" id="cd02440">
    <property type="entry name" value="AdoMet_MTases"/>
    <property type="match status" value="1"/>
</dbReference>
<dbReference type="KEGG" id="plj:28888280"/>
<dbReference type="EMBL" id="JAWRVI010000057">
    <property type="protein sequence ID" value="KAK4083313.1"/>
    <property type="molecule type" value="Genomic_DNA"/>
</dbReference>
<dbReference type="EMBL" id="LSBI01000005">
    <property type="protein sequence ID" value="OAQ89742.1"/>
    <property type="molecule type" value="Genomic_DNA"/>
</dbReference>
<evidence type="ECO:0000259" key="1">
    <source>
        <dbReference type="Pfam" id="PF08241"/>
    </source>
</evidence>
<keyword evidence="3" id="KW-0489">Methyltransferase</keyword>
<evidence type="ECO:0000313" key="8">
    <source>
        <dbReference type="Proteomes" id="UP001287286"/>
    </source>
</evidence>
<dbReference type="Proteomes" id="UP000078240">
    <property type="component" value="Unassembled WGS sequence"/>
</dbReference>
<accession>A0A179FPB6</accession>
<dbReference type="PANTHER" id="PTHR43464">
    <property type="entry name" value="METHYLTRANSFERASE"/>
    <property type="match status" value="1"/>
</dbReference>
<comment type="caution">
    <text evidence="3">The sequence shown here is derived from an EMBL/GenBank/DDBJ whole genome shotgun (WGS) entry which is preliminary data.</text>
</comment>
<keyword evidence="3" id="KW-0808">Transferase</keyword>